<dbReference type="AlphaFoldDB" id="A0A0C9R3K8"/>
<protein>
    <recommendedName>
        <fullName evidence="7">EF-hand domain-containing family member C2</fullName>
    </recommendedName>
</protein>
<name>A0A0C9R3K8_9HYME</name>
<evidence type="ECO:0000256" key="1">
    <source>
        <dbReference type="ARBA" id="ARBA00004430"/>
    </source>
</evidence>
<dbReference type="Pfam" id="PF06565">
    <property type="entry name" value="DM10_dom"/>
    <property type="match status" value="3"/>
</dbReference>
<dbReference type="GO" id="GO:0005930">
    <property type="term" value="C:axoneme"/>
    <property type="evidence" value="ECO:0007669"/>
    <property type="project" value="UniProtKB-SubCell"/>
</dbReference>
<feature type="domain" description="DM10" evidence="8">
    <location>
        <begin position="220"/>
        <end position="359"/>
    </location>
</feature>
<gene>
    <name evidence="9" type="primary">efhc2</name>
    <name evidence="9" type="ORF">g.25694</name>
</gene>
<sequence length="752" mass="87351">MEKMRRAVVCLPGFNFDDKIGRTNFHRPQHFEKIHDGVYYLAEKPIVEKNSRYPSNYSYIDEPRIPPWIAYDGQRLMFQGFFQETVEERWKSSHQIRLVTISFFLEDGTMKIVEPAISNSGLEQGVLVRRQRIPMPDRVPYRFYDILDLNIGKEPEIFGRVYKIVNCDKFTKIFLNRMGIPVPDPIDLPSDPYTERRSVPTFAKKPNRKIDTLGKFLTYDRKVLRFYGYWDDRESEYGIIHDLEVRYYLADDTIEIKEILPKNSGREGSSMYIKRMKIPKFFSGIESVGSSDPFTVLNVLGDSGAQSYFIPDALNAGETKKDYYKDSDLIIGTSMNVFGREVVITDLDPTTREYYRGKYGIEEFKPLEKPESASKCFINEKPKPPPYNGFGSYDDSLGNCFSVIPKPPRMDYARFAAFDKQGYDSKILSFRGKMLSNIPENSSRNFIIRVYLMDNTVSIFEFATKNGGFTRSLFQKRMEVPLPGQEFYSSVKPQYFEPHDFYIGADLNLGGFNFHLTSADDYTLRYMELNCDKFSRANAAMIISKMREGLKPSYKHFLEEFRPVMETDGIFVLPYEKLRESLMIYLKGRGIVEHEIITIARRYAFRRNEQHDTREYLRRLIHTELTRFLWNNLDRLAEDINHWDPSSTGFLPSTSIYTILRGCRLPLDPQLINCLLNHLRRNPEGEIDCHDLLDFMNVKINSSPPVVPVAISTLPWWNSDKDGGDCCPGINWNELIKDLDIKEDDPASANSL</sequence>
<accession>A0A0C9R3K8</accession>
<evidence type="ECO:0000256" key="4">
    <source>
        <dbReference type="ARBA" id="ARBA00023212"/>
    </source>
</evidence>
<dbReference type="FunFam" id="2.30.29.170:FF:000004">
    <property type="entry name" value="EF-hand domain containing 2"/>
    <property type="match status" value="1"/>
</dbReference>
<evidence type="ECO:0000259" key="8">
    <source>
        <dbReference type="PROSITE" id="PS51336"/>
    </source>
</evidence>
<dbReference type="PANTHER" id="PTHR12086">
    <property type="entry name" value="EF-HAND DOMAIN C-TERMINAL CONTAINING PROTEIN"/>
    <property type="match status" value="1"/>
</dbReference>
<dbReference type="InterPro" id="IPR006602">
    <property type="entry name" value="DM10_dom"/>
</dbReference>
<dbReference type="SUPFAM" id="SSF47473">
    <property type="entry name" value="EF-hand"/>
    <property type="match status" value="1"/>
</dbReference>
<evidence type="ECO:0000256" key="2">
    <source>
        <dbReference type="ARBA" id="ARBA00022490"/>
    </source>
</evidence>
<evidence type="ECO:0000256" key="7">
    <source>
        <dbReference type="ARBA" id="ARBA00039880"/>
    </source>
</evidence>
<dbReference type="SMART" id="SM00676">
    <property type="entry name" value="DM10"/>
    <property type="match status" value="3"/>
</dbReference>
<dbReference type="GO" id="GO:0005874">
    <property type="term" value="C:microtubule"/>
    <property type="evidence" value="ECO:0007669"/>
    <property type="project" value="TreeGrafter"/>
</dbReference>
<dbReference type="FunFam" id="2.30.29.170:FF:000002">
    <property type="entry name" value="EF-hand domain (C-terminal) containing 1"/>
    <property type="match status" value="1"/>
</dbReference>
<keyword evidence="5" id="KW-0966">Cell projection</keyword>
<keyword evidence="4" id="KW-0206">Cytoskeleton</keyword>
<dbReference type="InterPro" id="IPR040193">
    <property type="entry name" value="EFHC1/EFHC2/EFHB"/>
</dbReference>
<dbReference type="PANTHER" id="PTHR12086:SF11">
    <property type="entry name" value="EF-HAND DOMAIN-CONTAINING FAMILY MEMBER C2"/>
    <property type="match status" value="1"/>
</dbReference>
<evidence type="ECO:0000256" key="6">
    <source>
        <dbReference type="ARBA" id="ARBA00035003"/>
    </source>
</evidence>
<feature type="domain" description="DM10" evidence="8">
    <location>
        <begin position="424"/>
        <end position="531"/>
    </location>
</feature>
<dbReference type="Gene3D" id="2.30.29.170">
    <property type="match status" value="3"/>
</dbReference>
<feature type="domain" description="DM10" evidence="8">
    <location>
        <begin position="72"/>
        <end position="179"/>
    </location>
</feature>
<keyword evidence="3" id="KW-0677">Repeat</keyword>
<comment type="function">
    <text evidence="6">Microtubule inner protein (MIP) part of the dynein-decorated doublet microtubules (DMTs) in cilia axoneme, which is required for motile cilia beating.</text>
</comment>
<evidence type="ECO:0000313" key="9">
    <source>
        <dbReference type="EMBL" id="JAG77144.1"/>
    </source>
</evidence>
<dbReference type="FunFam" id="2.30.29.170:FF:000001">
    <property type="entry name" value="EF-hand domain containing 1"/>
    <property type="match status" value="1"/>
</dbReference>
<dbReference type="InterPro" id="IPR011992">
    <property type="entry name" value="EF-hand-dom_pair"/>
</dbReference>
<evidence type="ECO:0000256" key="3">
    <source>
        <dbReference type="ARBA" id="ARBA00022737"/>
    </source>
</evidence>
<proteinExistence type="predicted"/>
<keyword evidence="2" id="KW-0963">Cytoplasm</keyword>
<dbReference type="EMBL" id="GBYB01007377">
    <property type="protein sequence ID" value="JAG77144.1"/>
    <property type="molecule type" value="Transcribed_RNA"/>
</dbReference>
<comment type="subcellular location">
    <subcellularLocation>
        <location evidence="1">Cytoplasm</location>
        <location evidence="1">Cytoskeleton</location>
        <location evidence="1">Cilium axoneme</location>
    </subcellularLocation>
</comment>
<reference evidence="9" key="1">
    <citation type="submission" date="2015-01" db="EMBL/GenBank/DDBJ databases">
        <title>Transcriptome Assembly of Fopius arisanus.</title>
        <authorList>
            <person name="Geib S."/>
        </authorList>
    </citation>
    <scope>NUCLEOTIDE SEQUENCE</scope>
</reference>
<evidence type="ECO:0000256" key="5">
    <source>
        <dbReference type="ARBA" id="ARBA00023273"/>
    </source>
</evidence>
<organism evidence="9">
    <name type="scientific">Fopius arisanus</name>
    <dbReference type="NCBI Taxonomy" id="64838"/>
    <lineage>
        <taxon>Eukaryota</taxon>
        <taxon>Metazoa</taxon>
        <taxon>Ecdysozoa</taxon>
        <taxon>Arthropoda</taxon>
        <taxon>Hexapoda</taxon>
        <taxon>Insecta</taxon>
        <taxon>Pterygota</taxon>
        <taxon>Neoptera</taxon>
        <taxon>Endopterygota</taxon>
        <taxon>Hymenoptera</taxon>
        <taxon>Apocrita</taxon>
        <taxon>Ichneumonoidea</taxon>
        <taxon>Braconidae</taxon>
        <taxon>Opiinae</taxon>
        <taxon>Fopius</taxon>
    </lineage>
</organism>
<dbReference type="PROSITE" id="PS51336">
    <property type="entry name" value="DM10"/>
    <property type="match status" value="3"/>
</dbReference>
<dbReference type="GO" id="GO:0010975">
    <property type="term" value="P:regulation of neuron projection development"/>
    <property type="evidence" value="ECO:0007669"/>
    <property type="project" value="TreeGrafter"/>
</dbReference>